<keyword evidence="1" id="KW-0677">Repeat</keyword>
<dbReference type="GO" id="GO:0085020">
    <property type="term" value="P:protein K6-linked ubiquitination"/>
    <property type="evidence" value="ECO:0007669"/>
    <property type="project" value="TreeGrafter"/>
</dbReference>
<feature type="compositionally biased region" description="Low complexity" evidence="4">
    <location>
        <begin position="159"/>
        <end position="193"/>
    </location>
</feature>
<dbReference type="Gene3D" id="1.25.40.20">
    <property type="entry name" value="Ankyrin repeat-containing domain"/>
    <property type="match status" value="1"/>
</dbReference>
<protein>
    <submittedName>
        <fullName evidence="5">Uncharacterized protein</fullName>
    </submittedName>
</protein>
<dbReference type="Proteomes" id="UP000186609">
    <property type="component" value="Chromosome"/>
</dbReference>
<proteinExistence type="predicted"/>
<keyword evidence="2 3" id="KW-0040">ANK repeat</keyword>
<sequence length="341" mass="35155">MTAPRPPQDPWLEPEPAADELLRRYHQASAADPRRPASHVRDAVRAHANAVLAAGPATAPAKVAAAAASAVPARPAANLSRWKLSLLASVALAGLTGLLVLQFDREPTETRTRVLGEAAAPATPAQTMAPTAPVAPAEPAPRAAPAPALRSEKKQSEVARTPKPAAPPTTAQAQAQAQADGVAAQQKSAAAELAPPPPEPAPSAMPAPEQATAAPVAPSALSHTPLANEMSRDDEGDPQQPRRAALISTLPLASALQEAARTGRASQINRLLARGAPLDAADPAGHTPLMLATIHNHAAVVQRLLAAGAKVGLVDRRGMTALQHARQLKRERIAELIEEAS</sequence>
<accession>A0A1P8JQM5</accession>
<dbReference type="AlphaFoldDB" id="A0A1P8JQM5"/>
<evidence type="ECO:0000313" key="5">
    <source>
        <dbReference type="EMBL" id="APW36062.1"/>
    </source>
</evidence>
<dbReference type="PANTHER" id="PTHR24171:SF8">
    <property type="entry name" value="BRCA1-ASSOCIATED RING DOMAIN PROTEIN 1"/>
    <property type="match status" value="1"/>
</dbReference>
<dbReference type="GO" id="GO:0004842">
    <property type="term" value="F:ubiquitin-protein transferase activity"/>
    <property type="evidence" value="ECO:0007669"/>
    <property type="project" value="TreeGrafter"/>
</dbReference>
<dbReference type="EMBL" id="CP019236">
    <property type="protein sequence ID" value="APW36062.1"/>
    <property type="molecule type" value="Genomic_DNA"/>
</dbReference>
<dbReference type="PANTHER" id="PTHR24171">
    <property type="entry name" value="ANKYRIN REPEAT DOMAIN-CONTAINING PROTEIN 39-RELATED"/>
    <property type="match status" value="1"/>
</dbReference>
<reference evidence="5 6" key="1">
    <citation type="submission" date="2017-01" db="EMBL/GenBank/DDBJ databases">
        <authorList>
            <person name="Mah S.A."/>
            <person name="Swanson W.J."/>
            <person name="Moy G.W."/>
            <person name="Vacquier V.D."/>
        </authorList>
    </citation>
    <scope>NUCLEOTIDE SEQUENCE [LARGE SCALE GENOMIC DNA]</scope>
    <source>
        <strain evidence="5 6">DCY110</strain>
    </source>
</reference>
<keyword evidence="6" id="KW-1185">Reference proteome</keyword>
<evidence type="ECO:0000256" key="4">
    <source>
        <dbReference type="SAM" id="MobiDB-lite"/>
    </source>
</evidence>
<dbReference type="STRING" id="1842727.RD110_01605"/>
<dbReference type="RefSeq" id="WP_076196051.1">
    <property type="nucleotide sequence ID" value="NZ_CP019236.1"/>
</dbReference>
<name>A0A1P8JQM5_9BURK</name>
<evidence type="ECO:0000313" key="6">
    <source>
        <dbReference type="Proteomes" id="UP000186609"/>
    </source>
</evidence>
<dbReference type="SMART" id="SM00248">
    <property type="entry name" value="ANK"/>
    <property type="match status" value="2"/>
</dbReference>
<dbReference type="PROSITE" id="PS50088">
    <property type="entry name" value="ANK_REPEAT"/>
    <property type="match status" value="1"/>
</dbReference>
<organism evidence="5 6">
    <name type="scientific">Rhodoferax koreensis</name>
    <dbReference type="NCBI Taxonomy" id="1842727"/>
    <lineage>
        <taxon>Bacteria</taxon>
        <taxon>Pseudomonadati</taxon>
        <taxon>Pseudomonadota</taxon>
        <taxon>Betaproteobacteria</taxon>
        <taxon>Burkholderiales</taxon>
        <taxon>Comamonadaceae</taxon>
        <taxon>Rhodoferax</taxon>
    </lineage>
</organism>
<dbReference type="KEGG" id="rhy:RD110_01605"/>
<dbReference type="OrthoDB" id="8913683at2"/>
<feature type="compositionally biased region" description="Low complexity" evidence="4">
    <location>
        <begin position="118"/>
        <end position="135"/>
    </location>
</feature>
<evidence type="ECO:0000256" key="3">
    <source>
        <dbReference type="PROSITE-ProRule" id="PRU00023"/>
    </source>
</evidence>
<gene>
    <name evidence="5" type="ORF">RD110_01605</name>
</gene>
<feature type="compositionally biased region" description="Pro residues" evidence="4">
    <location>
        <begin position="194"/>
        <end position="205"/>
    </location>
</feature>
<dbReference type="SUPFAM" id="SSF48403">
    <property type="entry name" value="Ankyrin repeat"/>
    <property type="match status" value="1"/>
</dbReference>
<dbReference type="InterPro" id="IPR036770">
    <property type="entry name" value="Ankyrin_rpt-contain_sf"/>
</dbReference>
<feature type="repeat" description="ANK" evidence="3">
    <location>
        <begin position="284"/>
        <end position="316"/>
    </location>
</feature>
<evidence type="ECO:0000256" key="1">
    <source>
        <dbReference type="ARBA" id="ARBA00022737"/>
    </source>
</evidence>
<feature type="region of interest" description="Disordered" evidence="4">
    <location>
        <begin position="117"/>
        <end position="217"/>
    </location>
</feature>
<evidence type="ECO:0000256" key="2">
    <source>
        <dbReference type="ARBA" id="ARBA00023043"/>
    </source>
</evidence>
<dbReference type="PROSITE" id="PS50297">
    <property type="entry name" value="ANK_REP_REGION"/>
    <property type="match status" value="1"/>
</dbReference>
<dbReference type="InterPro" id="IPR002110">
    <property type="entry name" value="Ankyrin_rpt"/>
</dbReference>
<dbReference type="Pfam" id="PF12796">
    <property type="entry name" value="Ank_2"/>
    <property type="match status" value="1"/>
</dbReference>